<dbReference type="RefSeq" id="WP_264015889.1">
    <property type="nucleotide sequence ID" value="NZ_JACKSJ010000250.1"/>
</dbReference>
<evidence type="ECO:0000256" key="4">
    <source>
        <dbReference type="ARBA" id="ARBA00022797"/>
    </source>
</evidence>
<evidence type="ECO:0000256" key="3">
    <source>
        <dbReference type="ARBA" id="ARBA00022723"/>
    </source>
</evidence>
<dbReference type="Gene3D" id="3.10.180.10">
    <property type="entry name" value="2,3-Dihydroxybiphenyl 1,2-Dioxygenase, domain 1"/>
    <property type="match status" value="1"/>
</dbReference>
<keyword evidence="7 8" id="KW-0408">Iron</keyword>
<comment type="similarity">
    <text evidence="2 8">Belongs to the extradiol ring-cleavage dioxygenase family.</text>
</comment>
<reference evidence="11" key="1">
    <citation type="submission" date="2020-07" db="EMBL/GenBank/DDBJ databases">
        <authorList>
            <person name="Pettersson B.M.F."/>
            <person name="Behra P.R.K."/>
            <person name="Ramesh M."/>
            <person name="Das S."/>
            <person name="Dasgupta S."/>
            <person name="Kirsebom L.A."/>
        </authorList>
    </citation>
    <scope>NUCLEOTIDE SEQUENCE</scope>
    <source>
        <strain evidence="11">DSM 44615</strain>
    </source>
</reference>
<dbReference type="InterPro" id="IPR037523">
    <property type="entry name" value="VOC_core"/>
</dbReference>
<sequence length="229" mass="25999">MSATPSPLQPSDPEETDTASSAPDLDRLPDRVVPAFIAHWVVKTARSAEMIDWYGHVFGARVVHEDDQIAFLTWDHESHRLALVKLPAPLRLAFPLARFRRKTYGIDHLAFTFPSLKHLLLTYERLTSAGIDPVWSINHGPTTSLYYEDPEGIRLEFQVENFPTAQETADYFSSREFADNPIGVNVDPDYLLERLRGGEEESELLKRGAGTRPGTRQRANKRTITWKTL</sequence>
<evidence type="ECO:0000313" key="12">
    <source>
        <dbReference type="Proteomes" id="UP001140293"/>
    </source>
</evidence>
<evidence type="ECO:0000256" key="6">
    <source>
        <dbReference type="ARBA" id="ARBA00023002"/>
    </source>
</evidence>
<proteinExistence type="inferred from homology"/>
<dbReference type="InterPro" id="IPR004360">
    <property type="entry name" value="Glyas_Fos-R_dOase_dom"/>
</dbReference>
<dbReference type="PROSITE" id="PS00082">
    <property type="entry name" value="EXTRADIOL_DIOXYGENAS"/>
    <property type="match status" value="1"/>
</dbReference>
<keyword evidence="6 8" id="KW-0560">Oxidoreductase</keyword>
<dbReference type="GO" id="GO:0008198">
    <property type="term" value="F:ferrous iron binding"/>
    <property type="evidence" value="ECO:0007669"/>
    <property type="project" value="InterPro"/>
</dbReference>
<gene>
    <name evidence="11" type="ORF">H7I41_27740</name>
</gene>
<comment type="cofactor">
    <cofactor evidence="1 8">
        <name>Fe(2+)</name>
        <dbReference type="ChEBI" id="CHEBI:29033"/>
    </cofactor>
</comment>
<name>A0A9X2YV70_9MYCO</name>
<evidence type="ECO:0000256" key="7">
    <source>
        <dbReference type="ARBA" id="ARBA00023004"/>
    </source>
</evidence>
<dbReference type="GO" id="GO:0051213">
    <property type="term" value="F:dioxygenase activity"/>
    <property type="evidence" value="ECO:0007669"/>
    <property type="project" value="UniProtKB-KW"/>
</dbReference>
<dbReference type="AlphaFoldDB" id="A0A9X2YV70"/>
<dbReference type="InterPro" id="IPR000486">
    <property type="entry name" value="Xdiol_ring_cleave_dOase_1/2"/>
</dbReference>
<evidence type="ECO:0000256" key="1">
    <source>
        <dbReference type="ARBA" id="ARBA00001954"/>
    </source>
</evidence>
<keyword evidence="4 8" id="KW-0058">Aromatic hydrocarbons catabolism</keyword>
<protein>
    <submittedName>
        <fullName evidence="11">VOC family protein</fullName>
    </submittedName>
</protein>
<evidence type="ECO:0000256" key="8">
    <source>
        <dbReference type="RuleBase" id="RU000683"/>
    </source>
</evidence>
<evidence type="ECO:0000259" key="10">
    <source>
        <dbReference type="PROSITE" id="PS51819"/>
    </source>
</evidence>
<keyword evidence="5 8" id="KW-0223">Dioxygenase</keyword>
<feature type="region of interest" description="Disordered" evidence="9">
    <location>
        <begin position="202"/>
        <end position="223"/>
    </location>
</feature>
<reference evidence="11" key="2">
    <citation type="journal article" date="2022" name="BMC Genomics">
        <title>Comparative genome analysis of mycobacteria focusing on tRNA and non-coding RNA.</title>
        <authorList>
            <person name="Behra P.R.K."/>
            <person name="Pettersson B.M.F."/>
            <person name="Ramesh M."/>
            <person name="Das S."/>
            <person name="Dasgupta S."/>
            <person name="Kirsebom L.A."/>
        </authorList>
    </citation>
    <scope>NUCLEOTIDE SEQUENCE</scope>
    <source>
        <strain evidence="11">DSM 44615</strain>
    </source>
</reference>
<evidence type="ECO:0000256" key="2">
    <source>
        <dbReference type="ARBA" id="ARBA00008784"/>
    </source>
</evidence>
<dbReference type="Pfam" id="PF00903">
    <property type="entry name" value="Glyoxalase"/>
    <property type="match status" value="1"/>
</dbReference>
<feature type="region of interest" description="Disordered" evidence="9">
    <location>
        <begin position="1"/>
        <end position="26"/>
    </location>
</feature>
<keyword evidence="3" id="KW-0479">Metal-binding</keyword>
<comment type="caution">
    <text evidence="11">The sequence shown here is derived from an EMBL/GenBank/DDBJ whole genome shotgun (WGS) entry which is preliminary data.</text>
</comment>
<feature type="domain" description="VOC" evidence="10">
    <location>
        <begin position="36"/>
        <end position="160"/>
    </location>
</feature>
<dbReference type="InterPro" id="IPR029068">
    <property type="entry name" value="Glyas_Bleomycin-R_OHBP_Dase"/>
</dbReference>
<evidence type="ECO:0000313" key="11">
    <source>
        <dbReference type="EMBL" id="MCV7173721.1"/>
    </source>
</evidence>
<organism evidence="11 12">
    <name type="scientific">[Mycobacterium] manitobense</name>
    <dbReference type="NCBI Taxonomy" id="190147"/>
    <lineage>
        <taxon>Bacteria</taxon>
        <taxon>Bacillati</taxon>
        <taxon>Actinomycetota</taxon>
        <taxon>Actinomycetes</taxon>
        <taxon>Mycobacteriales</taxon>
        <taxon>Mycobacteriaceae</taxon>
        <taxon>Mycolicibacterium</taxon>
    </lineage>
</organism>
<dbReference type="EMBL" id="JACKSJ010000250">
    <property type="protein sequence ID" value="MCV7173721.1"/>
    <property type="molecule type" value="Genomic_DNA"/>
</dbReference>
<dbReference type="SUPFAM" id="SSF54593">
    <property type="entry name" value="Glyoxalase/Bleomycin resistance protein/Dihydroxybiphenyl dioxygenase"/>
    <property type="match status" value="1"/>
</dbReference>
<dbReference type="Proteomes" id="UP001140293">
    <property type="component" value="Unassembled WGS sequence"/>
</dbReference>
<evidence type="ECO:0000256" key="5">
    <source>
        <dbReference type="ARBA" id="ARBA00022964"/>
    </source>
</evidence>
<evidence type="ECO:0000256" key="9">
    <source>
        <dbReference type="SAM" id="MobiDB-lite"/>
    </source>
</evidence>
<keyword evidence="12" id="KW-1185">Reference proteome</keyword>
<dbReference type="PROSITE" id="PS51819">
    <property type="entry name" value="VOC"/>
    <property type="match status" value="1"/>
</dbReference>
<accession>A0A9X2YV70</accession>